<proteinExistence type="predicted"/>
<dbReference type="AlphaFoldDB" id="A0A4C1WZW2"/>
<protein>
    <submittedName>
        <fullName evidence="2">Uncharacterized protein</fullName>
    </submittedName>
</protein>
<evidence type="ECO:0000313" key="2">
    <source>
        <dbReference type="EMBL" id="GBP55575.1"/>
    </source>
</evidence>
<evidence type="ECO:0000256" key="1">
    <source>
        <dbReference type="SAM" id="MobiDB-lite"/>
    </source>
</evidence>
<feature type="region of interest" description="Disordered" evidence="1">
    <location>
        <begin position="41"/>
        <end position="69"/>
    </location>
</feature>
<gene>
    <name evidence="2" type="ORF">EVAR_34411_1</name>
</gene>
<comment type="caution">
    <text evidence="2">The sequence shown here is derived from an EMBL/GenBank/DDBJ whole genome shotgun (WGS) entry which is preliminary data.</text>
</comment>
<organism evidence="2 3">
    <name type="scientific">Eumeta variegata</name>
    <name type="common">Bagworm moth</name>
    <name type="synonym">Eumeta japonica</name>
    <dbReference type="NCBI Taxonomy" id="151549"/>
    <lineage>
        <taxon>Eukaryota</taxon>
        <taxon>Metazoa</taxon>
        <taxon>Ecdysozoa</taxon>
        <taxon>Arthropoda</taxon>
        <taxon>Hexapoda</taxon>
        <taxon>Insecta</taxon>
        <taxon>Pterygota</taxon>
        <taxon>Neoptera</taxon>
        <taxon>Endopterygota</taxon>
        <taxon>Lepidoptera</taxon>
        <taxon>Glossata</taxon>
        <taxon>Ditrysia</taxon>
        <taxon>Tineoidea</taxon>
        <taxon>Psychidae</taxon>
        <taxon>Oiketicinae</taxon>
        <taxon>Eumeta</taxon>
    </lineage>
</organism>
<evidence type="ECO:0000313" key="3">
    <source>
        <dbReference type="Proteomes" id="UP000299102"/>
    </source>
</evidence>
<dbReference type="EMBL" id="BGZK01000672">
    <property type="protein sequence ID" value="GBP55575.1"/>
    <property type="molecule type" value="Genomic_DNA"/>
</dbReference>
<accession>A0A4C1WZW2</accession>
<reference evidence="2 3" key="1">
    <citation type="journal article" date="2019" name="Commun. Biol.">
        <title>The bagworm genome reveals a unique fibroin gene that provides high tensile strength.</title>
        <authorList>
            <person name="Kono N."/>
            <person name="Nakamura H."/>
            <person name="Ohtoshi R."/>
            <person name="Tomita M."/>
            <person name="Numata K."/>
            <person name="Arakawa K."/>
        </authorList>
    </citation>
    <scope>NUCLEOTIDE SEQUENCE [LARGE SCALE GENOMIC DNA]</scope>
</reference>
<dbReference type="Proteomes" id="UP000299102">
    <property type="component" value="Unassembled WGS sequence"/>
</dbReference>
<sequence length="69" mass="7807">MAGRQILFSWHSITASLNAAGQHTEMPTTCDMPYGRFLEESPRHTMSLNTDTGRIDAHSRNHPTPLRRT</sequence>
<name>A0A4C1WZW2_EUMVA</name>
<keyword evidence="3" id="KW-1185">Reference proteome</keyword>